<keyword evidence="2" id="KW-0732">Signal</keyword>
<accession>A0AAV3RXQ4</accession>
<keyword evidence="4" id="KW-1185">Reference proteome</keyword>
<feature type="chain" id="PRO_5043483872" evidence="2">
    <location>
        <begin position="30"/>
        <end position="69"/>
    </location>
</feature>
<feature type="signal peptide" evidence="2">
    <location>
        <begin position="1"/>
        <end position="29"/>
    </location>
</feature>
<sequence>MAFFGNSSAKTTILAFLAMTALYISAVMAQDSAMAPSPTMVTGDGFAFPVSGVLVSSSMLVALVALMFH</sequence>
<gene>
    <name evidence="3" type="ORF">LIER_33462</name>
</gene>
<evidence type="ECO:0000256" key="2">
    <source>
        <dbReference type="SAM" id="SignalP"/>
    </source>
</evidence>
<keyword evidence="1" id="KW-0472">Membrane</keyword>
<dbReference type="PANTHER" id="PTHR33659">
    <property type="entry name" value="PROTEIN, PUTATIVE-RELATED-RELATED"/>
    <property type="match status" value="1"/>
</dbReference>
<dbReference type="Proteomes" id="UP001454036">
    <property type="component" value="Unassembled WGS sequence"/>
</dbReference>
<keyword evidence="1" id="KW-0812">Transmembrane</keyword>
<name>A0AAV3RXQ4_LITER</name>
<feature type="transmembrane region" description="Helical" evidence="1">
    <location>
        <begin position="45"/>
        <end position="68"/>
    </location>
</feature>
<comment type="caution">
    <text evidence="3">The sequence shown here is derived from an EMBL/GenBank/DDBJ whole genome shotgun (WGS) entry which is preliminary data.</text>
</comment>
<dbReference type="AlphaFoldDB" id="A0AAV3RXQ4"/>
<evidence type="ECO:0000313" key="4">
    <source>
        <dbReference type="Proteomes" id="UP001454036"/>
    </source>
</evidence>
<evidence type="ECO:0000256" key="1">
    <source>
        <dbReference type="SAM" id="Phobius"/>
    </source>
</evidence>
<keyword evidence="1" id="KW-1133">Transmembrane helix</keyword>
<evidence type="ECO:0000313" key="3">
    <source>
        <dbReference type="EMBL" id="GAA0186174.1"/>
    </source>
</evidence>
<proteinExistence type="predicted"/>
<organism evidence="3 4">
    <name type="scientific">Lithospermum erythrorhizon</name>
    <name type="common">Purple gromwell</name>
    <name type="synonym">Lithospermum officinale var. erythrorhizon</name>
    <dbReference type="NCBI Taxonomy" id="34254"/>
    <lineage>
        <taxon>Eukaryota</taxon>
        <taxon>Viridiplantae</taxon>
        <taxon>Streptophyta</taxon>
        <taxon>Embryophyta</taxon>
        <taxon>Tracheophyta</taxon>
        <taxon>Spermatophyta</taxon>
        <taxon>Magnoliopsida</taxon>
        <taxon>eudicotyledons</taxon>
        <taxon>Gunneridae</taxon>
        <taxon>Pentapetalae</taxon>
        <taxon>asterids</taxon>
        <taxon>lamiids</taxon>
        <taxon>Boraginales</taxon>
        <taxon>Boraginaceae</taxon>
        <taxon>Boraginoideae</taxon>
        <taxon>Lithospermeae</taxon>
        <taxon>Lithospermum</taxon>
    </lineage>
</organism>
<dbReference type="PANTHER" id="PTHR33659:SF7">
    <property type="entry name" value="PROTEIN, PUTATIVE-RELATED"/>
    <property type="match status" value="1"/>
</dbReference>
<reference evidence="3 4" key="1">
    <citation type="submission" date="2024-01" db="EMBL/GenBank/DDBJ databases">
        <title>The complete chloroplast genome sequence of Lithospermum erythrorhizon: insights into the phylogenetic relationship among Boraginaceae species and the maternal lineages of purple gromwells.</title>
        <authorList>
            <person name="Okada T."/>
            <person name="Watanabe K."/>
        </authorList>
    </citation>
    <scope>NUCLEOTIDE SEQUENCE [LARGE SCALE GENOMIC DNA]</scope>
</reference>
<protein>
    <submittedName>
        <fullName evidence="3">Uncharacterized protein</fullName>
    </submittedName>
</protein>
<dbReference type="EMBL" id="BAABME010013439">
    <property type="protein sequence ID" value="GAA0186174.1"/>
    <property type="molecule type" value="Genomic_DNA"/>
</dbReference>